<feature type="compositionally biased region" description="Pro residues" evidence="1">
    <location>
        <begin position="18"/>
        <end position="41"/>
    </location>
</feature>
<gene>
    <name evidence="3" type="ORF">Ssi02_01920</name>
</gene>
<feature type="region of interest" description="Disordered" evidence="1">
    <location>
        <begin position="1"/>
        <end position="163"/>
    </location>
</feature>
<organism evidence="3 4">
    <name type="scientific">Sinosporangium siamense</name>
    <dbReference type="NCBI Taxonomy" id="1367973"/>
    <lineage>
        <taxon>Bacteria</taxon>
        <taxon>Bacillati</taxon>
        <taxon>Actinomycetota</taxon>
        <taxon>Actinomycetes</taxon>
        <taxon>Streptosporangiales</taxon>
        <taxon>Streptosporangiaceae</taxon>
        <taxon>Sinosporangium</taxon>
    </lineage>
</organism>
<dbReference type="AlphaFoldDB" id="A0A919R9N3"/>
<evidence type="ECO:0000256" key="2">
    <source>
        <dbReference type="SAM" id="Phobius"/>
    </source>
</evidence>
<feature type="compositionally biased region" description="Low complexity" evidence="1">
    <location>
        <begin position="42"/>
        <end position="51"/>
    </location>
</feature>
<proteinExistence type="predicted"/>
<feature type="compositionally biased region" description="Gly residues" evidence="1">
    <location>
        <begin position="142"/>
        <end position="158"/>
    </location>
</feature>
<feature type="compositionally biased region" description="Basic and acidic residues" evidence="1">
    <location>
        <begin position="1"/>
        <end position="14"/>
    </location>
</feature>
<keyword evidence="2" id="KW-0472">Membrane</keyword>
<evidence type="ECO:0000313" key="3">
    <source>
        <dbReference type="EMBL" id="GII89961.1"/>
    </source>
</evidence>
<protein>
    <submittedName>
        <fullName evidence="3">Uncharacterized protein</fullName>
    </submittedName>
</protein>
<keyword evidence="4" id="KW-1185">Reference proteome</keyword>
<evidence type="ECO:0000313" key="4">
    <source>
        <dbReference type="Proteomes" id="UP000606172"/>
    </source>
</evidence>
<dbReference type="Proteomes" id="UP000606172">
    <property type="component" value="Unassembled WGS sequence"/>
</dbReference>
<feature type="transmembrane region" description="Helical" evidence="2">
    <location>
        <begin position="309"/>
        <end position="336"/>
    </location>
</feature>
<keyword evidence="2" id="KW-0812">Transmembrane</keyword>
<sequence length="353" mass="36124">MTDKTEPSDDETTRVSRPGPPGQPYDPQQPPPAPFASPSGPPTGRTSPEGSFPGGVFPGGAAPGGQSPGGQGPAGQGPGGQGPWGHAPGAPVPGAPVPGGHVPGGPPPAAPPYGPPPQGGPRFGGPQPPPAPPFGTPPPGSTGYGGPPFGGQATGYGGAPRPAARQLRPRRRWILVAWIFAFVTLVAGIIAFNMTTAADVQDILPKDQFGSGETRTVLLDPERGPAIYASSKEPVNYTCNVTGGPGKAVLARPLVEQKYEYPGYTWELIQEIKVEQTGTYQISCVTERQVGTAFGVGRSLSSGNTTEELFIGVALLIAIPGLGVVVAAAMTIVVLVRRRAYRRRLAAGWHPGG</sequence>
<comment type="caution">
    <text evidence="3">The sequence shown here is derived from an EMBL/GenBank/DDBJ whole genome shotgun (WGS) entry which is preliminary data.</text>
</comment>
<evidence type="ECO:0000256" key="1">
    <source>
        <dbReference type="SAM" id="MobiDB-lite"/>
    </source>
</evidence>
<keyword evidence="2" id="KW-1133">Transmembrane helix</keyword>
<feature type="compositionally biased region" description="Gly residues" evidence="1">
    <location>
        <begin position="52"/>
        <end position="83"/>
    </location>
</feature>
<dbReference type="RefSeq" id="WP_380659760.1">
    <property type="nucleotide sequence ID" value="NZ_JBHLZQ010000057.1"/>
</dbReference>
<accession>A0A919R9N3</accession>
<dbReference type="EMBL" id="BOOW01000002">
    <property type="protein sequence ID" value="GII89961.1"/>
    <property type="molecule type" value="Genomic_DNA"/>
</dbReference>
<feature type="compositionally biased region" description="Pro residues" evidence="1">
    <location>
        <begin position="126"/>
        <end position="140"/>
    </location>
</feature>
<feature type="compositionally biased region" description="Pro residues" evidence="1">
    <location>
        <begin position="104"/>
        <end position="119"/>
    </location>
</feature>
<reference evidence="3" key="1">
    <citation type="submission" date="2021-01" db="EMBL/GenBank/DDBJ databases">
        <title>Whole genome shotgun sequence of Sinosporangium siamense NBRC 109515.</title>
        <authorList>
            <person name="Komaki H."/>
            <person name="Tamura T."/>
        </authorList>
    </citation>
    <scope>NUCLEOTIDE SEQUENCE</scope>
    <source>
        <strain evidence="3">NBRC 109515</strain>
    </source>
</reference>
<name>A0A919R9N3_9ACTN</name>
<feature type="transmembrane region" description="Helical" evidence="2">
    <location>
        <begin position="173"/>
        <end position="192"/>
    </location>
</feature>